<dbReference type="SUPFAM" id="SSF50249">
    <property type="entry name" value="Nucleic acid-binding proteins"/>
    <property type="match status" value="1"/>
</dbReference>
<dbReference type="Gene3D" id="1.25.40.20">
    <property type="entry name" value="Ankyrin repeat-containing domain"/>
    <property type="match status" value="2"/>
</dbReference>
<sequence>MLGISVTPETYEVTLVFTFNTPDHGEQRNSVAQVVMPVPTASGLTQNMDDPHVPVTIPCRHIRLGDILILQGRPCQVIRISTSNTTGQNRYLGLDVFTKQLYEESSFVTQRAPSMVIQTMLGPRLKQYRVLELQDEHLLAMTETGDIIKNVPILDQSLLLSRVRKALDSRLGSVRVLVVSDQEHEMAVDMKVVCGSRPIDGPPSAGEGKGVDDDGKTELHQACRTGNQALLHSVLEHTKNVNLKDNEGRTALFDATECRFQLGVRTLLAHAIPIDVNAMDAYQNTALDMALRTNDLTSQSIAVLLLENGASPVAGFELGVQNLLAAAAEGNAGAVAELIINGIDIWGRRQRNSALWGNTILHAAVDRDSLYTNFYKEVTGRHTPPRLFDGHVAVVKLLLQHRAVASLRRFIDGLTVQDLILRQLEPGKPGAEQEILEEILQALISPPTAYYRQIVADEFTADFPVTEPLRPVNVDDAKRKTFDNLKLRLQYHDLNSFTYREPGVGSFIYPNGKGEAKRCIQELNTWVAQGERTASWTWVHLPANNKAWAKDSLRILKSKLGLELGGSTKEIEAFVEESYYEIRGAAPYARFRRPLLTRSVLSGSECCSLVIPYIDTESLDEYIHRIEKPVKATFGGKSS</sequence>
<dbReference type="SUPFAM" id="SSF50104">
    <property type="entry name" value="Translation proteins SH3-like domain"/>
    <property type="match status" value="1"/>
</dbReference>
<dbReference type="InterPro" id="IPR008991">
    <property type="entry name" value="Translation_prot_SH3-like_sf"/>
</dbReference>
<dbReference type="Gene3D" id="2.30.30.30">
    <property type="match status" value="1"/>
</dbReference>
<accession>A0AAE0M2J8</accession>
<feature type="repeat" description="ANK" evidence="3">
    <location>
        <begin position="214"/>
        <end position="246"/>
    </location>
</feature>
<reference evidence="4" key="1">
    <citation type="journal article" date="2023" name="Mol. Phylogenet. Evol.">
        <title>Genome-scale phylogeny and comparative genomics of the fungal order Sordariales.</title>
        <authorList>
            <person name="Hensen N."/>
            <person name="Bonometti L."/>
            <person name="Westerberg I."/>
            <person name="Brannstrom I.O."/>
            <person name="Guillou S."/>
            <person name="Cros-Aarteil S."/>
            <person name="Calhoun S."/>
            <person name="Haridas S."/>
            <person name="Kuo A."/>
            <person name="Mondo S."/>
            <person name="Pangilinan J."/>
            <person name="Riley R."/>
            <person name="LaButti K."/>
            <person name="Andreopoulos B."/>
            <person name="Lipzen A."/>
            <person name="Chen C."/>
            <person name="Yan M."/>
            <person name="Daum C."/>
            <person name="Ng V."/>
            <person name="Clum A."/>
            <person name="Steindorff A."/>
            <person name="Ohm R.A."/>
            <person name="Martin F."/>
            <person name="Silar P."/>
            <person name="Natvig D.O."/>
            <person name="Lalanne C."/>
            <person name="Gautier V."/>
            <person name="Ament-Velasquez S.L."/>
            <person name="Kruys A."/>
            <person name="Hutchinson M.I."/>
            <person name="Powell A.J."/>
            <person name="Barry K."/>
            <person name="Miller A.N."/>
            <person name="Grigoriev I.V."/>
            <person name="Debuchy R."/>
            <person name="Gladieux P."/>
            <person name="Hiltunen Thoren M."/>
            <person name="Johannesson H."/>
        </authorList>
    </citation>
    <scope>NUCLEOTIDE SEQUENCE</scope>
    <source>
        <strain evidence="4">CBS 118394</strain>
    </source>
</reference>
<keyword evidence="2 3" id="KW-0040">ANK repeat</keyword>
<evidence type="ECO:0000256" key="1">
    <source>
        <dbReference type="ARBA" id="ARBA00022737"/>
    </source>
</evidence>
<dbReference type="InterPro" id="IPR014722">
    <property type="entry name" value="Rib_uL2_dom2"/>
</dbReference>
<dbReference type="Gene3D" id="2.40.50.140">
    <property type="entry name" value="Nucleic acid-binding proteins"/>
    <property type="match status" value="1"/>
</dbReference>
<comment type="caution">
    <text evidence="4">The sequence shown here is derived from an EMBL/GenBank/DDBJ whole genome shotgun (WGS) entry which is preliminary data.</text>
</comment>
<dbReference type="Pfam" id="PF12796">
    <property type="entry name" value="Ank_2"/>
    <property type="match status" value="1"/>
</dbReference>
<organism evidence="4 5">
    <name type="scientific">Apodospora peruviana</name>
    <dbReference type="NCBI Taxonomy" id="516989"/>
    <lineage>
        <taxon>Eukaryota</taxon>
        <taxon>Fungi</taxon>
        <taxon>Dikarya</taxon>
        <taxon>Ascomycota</taxon>
        <taxon>Pezizomycotina</taxon>
        <taxon>Sordariomycetes</taxon>
        <taxon>Sordariomycetidae</taxon>
        <taxon>Sordariales</taxon>
        <taxon>Lasiosphaeriaceae</taxon>
        <taxon>Apodospora</taxon>
    </lineage>
</organism>
<dbReference type="InterPro" id="IPR012340">
    <property type="entry name" value="NA-bd_OB-fold"/>
</dbReference>
<dbReference type="InterPro" id="IPR002110">
    <property type="entry name" value="Ankyrin_rpt"/>
</dbReference>
<dbReference type="SUPFAM" id="SSF48403">
    <property type="entry name" value="Ankyrin repeat"/>
    <property type="match status" value="1"/>
</dbReference>
<dbReference type="PROSITE" id="PS50297">
    <property type="entry name" value="ANK_REP_REGION"/>
    <property type="match status" value="1"/>
</dbReference>
<keyword evidence="5" id="KW-1185">Reference proteome</keyword>
<dbReference type="SMART" id="SM00248">
    <property type="entry name" value="ANK"/>
    <property type="match status" value="4"/>
</dbReference>
<dbReference type="AlphaFoldDB" id="A0AAE0M2J8"/>
<dbReference type="PANTHER" id="PTHR24198">
    <property type="entry name" value="ANKYRIN REPEAT AND PROTEIN KINASE DOMAIN-CONTAINING PROTEIN"/>
    <property type="match status" value="1"/>
</dbReference>
<dbReference type="PROSITE" id="PS50088">
    <property type="entry name" value="ANK_REPEAT"/>
    <property type="match status" value="1"/>
</dbReference>
<protein>
    <submittedName>
        <fullName evidence="4">Ankyrin repeat-containing domain protein</fullName>
    </submittedName>
</protein>
<evidence type="ECO:0000313" key="5">
    <source>
        <dbReference type="Proteomes" id="UP001283341"/>
    </source>
</evidence>
<proteinExistence type="predicted"/>
<dbReference type="PANTHER" id="PTHR24198:SF165">
    <property type="entry name" value="ANKYRIN REPEAT-CONTAINING PROTEIN-RELATED"/>
    <property type="match status" value="1"/>
</dbReference>
<dbReference type="InterPro" id="IPR036770">
    <property type="entry name" value="Ankyrin_rpt-contain_sf"/>
</dbReference>
<evidence type="ECO:0000256" key="2">
    <source>
        <dbReference type="ARBA" id="ARBA00023043"/>
    </source>
</evidence>
<name>A0AAE0M2J8_9PEZI</name>
<gene>
    <name evidence="4" type="ORF">B0H66DRAFT_626345</name>
</gene>
<evidence type="ECO:0000313" key="4">
    <source>
        <dbReference type="EMBL" id="KAK3316817.1"/>
    </source>
</evidence>
<dbReference type="Proteomes" id="UP001283341">
    <property type="component" value="Unassembled WGS sequence"/>
</dbReference>
<dbReference type="EMBL" id="JAUEDM010000005">
    <property type="protein sequence ID" value="KAK3316817.1"/>
    <property type="molecule type" value="Genomic_DNA"/>
</dbReference>
<keyword evidence="1" id="KW-0677">Repeat</keyword>
<evidence type="ECO:0000256" key="3">
    <source>
        <dbReference type="PROSITE-ProRule" id="PRU00023"/>
    </source>
</evidence>
<reference evidence="4" key="2">
    <citation type="submission" date="2023-06" db="EMBL/GenBank/DDBJ databases">
        <authorList>
            <consortium name="Lawrence Berkeley National Laboratory"/>
            <person name="Haridas S."/>
            <person name="Hensen N."/>
            <person name="Bonometti L."/>
            <person name="Westerberg I."/>
            <person name="Brannstrom I.O."/>
            <person name="Guillou S."/>
            <person name="Cros-Aarteil S."/>
            <person name="Calhoun S."/>
            <person name="Kuo A."/>
            <person name="Mondo S."/>
            <person name="Pangilinan J."/>
            <person name="Riley R."/>
            <person name="Labutti K."/>
            <person name="Andreopoulos B."/>
            <person name="Lipzen A."/>
            <person name="Chen C."/>
            <person name="Yanf M."/>
            <person name="Daum C."/>
            <person name="Ng V."/>
            <person name="Clum A."/>
            <person name="Steindorff A."/>
            <person name="Ohm R."/>
            <person name="Martin F."/>
            <person name="Silar P."/>
            <person name="Natvig D."/>
            <person name="Lalanne C."/>
            <person name="Gautier V."/>
            <person name="Ament-Velasquez S.L."/>
            <person name="Kruys A."/>
            <person name="Hutchinson M.I."/>
            <person name="Powell A.J."/>
            <person name="Barry K."/>
            <person name="Miller A.N."/>
            <person name="Grigoriev I.V."/>
            <person name="Debuchy R."/>
            <person name="Gladieux P."/>
            <person name="Thoren M.H."/>
            <person name="Johannesson H."/>
        </authorList>
    </citation>
    <scope>NUCLEOTIDE SEQUENCE</scope>
    <source>
        <strain evidence="4">CBS 118394</strain>
    </source>
</reference>